<dbReference type="SUPFAM" id="SSF47413">
    <property type="entry name" value="lambda repressor-like DNA-binding domains"/>
    <property type="match status" value="1"/>
</dbReference>
<dbReference type="InterPro" id="IPR010982">
    <property type="entry name" value="Lambda_DNA-bd_dom_sf"/>
</dbReference>
<accession>A0A3B0VGA6</accession>
<name>A0A3B0VGA6_9ZZZZ</name>
<gene>
    <name evidence="1" type="ORF">MNBD_GAMMA01-1351</name>
    <name evidence="2" type="ORF">MNBD_GAMMA01-1378</name>
</gene>
<sequence length="94" mass="10336">MADNKHIGSSLDDLFAETGDLAEVNAVAIKRVIAWELMQKMENEHISKTAMAKRLSTSRSSLDRLLDPTNTSITLHTLESAAMAVGKQVRIELV</sequence>
<dbReference type="EMBL" id="UOEW01000369">
    <property type="protein sequence ID" value="VAW42638.1"/>
    <property type="molecule type" value="Genomic_DNA"/>
</dbReference>
<dbReference type="EMBL" id="UOEW01000369">
    <property type="protein sequence ID" value="VAW42595.1"/>
    <property type="molecule type" value="Genomic_DNA"/>
</dbReference>
<dbReference type="GO" id="GO:0003677">
    <property type="term" value="F:DNA binding"/>
    <property type="evidence" value="ECO:0007669"/>
    <property type="project" value="InterPro"/>
</dbReference>
<dbReference type="Gene3D" id="1.10.260.40">
    <property type="entry name" value="lambda repressor-like DNA-binding domains"/>
    <property type="match status" value="1"/>
</dbReference>
<dbReference type="AlphaFoldDB" id="A0A3B0VGA6"/>
<reference evidence="2" key="1">
    <citation type="submission" date="2018-06" db="EMBL/GenBank/DDBJ databases">
        <authorList>
            <person name="Zhirakovskaya E."/>
        </authorList>
    </citation>
    <scope>NUCLEOTIDE SEQUENCE</scope>
</reference>
<proteinExistence type="predicted"/>
<organism evidence="2">
    <name type="scientific">hydrothermal vent metagenome</name>
    <dbReference type="NCBI Taxonomy" id="652676"/>
    <lineage>
        <taxon>unclassified sequences</taxon>
        <taxon>metagenomes</taxon>
        <taxon>ecological metagenomes</taxon>
    </lineage>
</organism>
<protein>
    <submittedName>
        <fullName evidence="2">Uncharacterized protein</fullName>
    </submittedName>
</protein>
<evidence type="ECO:0000313" key="1">
    <source>
        <dbReference type="EMBL" id="VAW42595.1"/>
    </source>
</evidence>
<evidence type="ECO:0000313" key="2">
    <source>
        <dbReference type="EMBL" id="VAW42638.1"/>
    </source>
</evidence>